<proteinExistence type="inferred from homology"/>
<keyword evidence="3" id="KW-0479">Metal-binding</keyword>
<evidence type="ECO:0000256" key="12">
    <source>
        <dbReference type="ARBA" id="ARBA00047963"/>
    </source>
</evidence>
<evidence type="ECO:0000256" key="1">
    <source>
        <dbReference type="ARBA" id="ARBA00010211"/>
    </source>
</evidence>
<dbReference type="GO" id="GO:0005739">
    <property type="term" value="C:mitochondrion"/>
    <property type="evidence" value="ECO:0007669"/>
    <property type="project" value="TreeGrafter"/>
</dbReference>
<dbReference type="NCBIfam" id="NF007967">
    <property type="entry name" value="PRK10691.1"/>
    <property type="match status" value="1"/>
</dbReference>
<evidence type="ECO:0000256" key="14">
    <source>
        <dbReference type="ARBA" id="ARBA00048846"/>
    </source>
</evidence>
<dbReference type="GO" id="GO:0019752">
    <property type="term" value="P:carboxylic acid metabolic process"/>
    <property type="evidence" value="ECO:0007669"/>
    <property type="project" value="UniProtKB-ARBA"/>
</dbReference>
<evidence type="ECO:0000259" key="15">
    <source>
        <dbReference type="Pfam" id="PF01557"/>
    </source>
</evidence>
<evidence type="ECO:0000256" key="10">
    <source>
        <dbReference type="ARBA" id="ARBA00044980"/>
    </source>
</evidence>
<comment type="catalytic activity">
    <reaction evidence="14">
        <text>acetylpyruvate + H2O = acetate + pyruvate + H(+)</text>
        <dbReference type="Rhea" id="RHEA:16097"/>
        <dbReference type="ChEBI" id="CHEBI:15360"/>
        <dbReference type="ChEBI" id="CHEBI:15361"/>
        <dbReference type="ChEBI" id="CHEBI:15377"/>
        <dbReference type="ChEBI" id="CHEBI:15378"/>
        <dbReference type="ChEBI" id="CHEBI:30089"/>
    </reaction>
</comment>
<dbReference type="AlphaFoldDB" id="A0A979FUE2"/>
<accession>A0A979FUE2</accession>
<comment type="catalytic activity">
    <reaction evidence="13">
        <text>oxaloacetate + H(+) = pyruvate + CO2</text>
        <dbReference type="Rhea" id="RHEA:15641"/>
        <dbReference type="ChEBI" id="CHEBI:15361"/>
        <dbReference type="ChEBI" id="CHEBI:15378"/>
        <dbReference type="ChEBI" id="CHEBI:16452"/>
        <dbReference type="ChEBI" id="CHEBI:16526"/>
        <dbReference type="EC" id="4.1.1.112"/>
    </reaction>
</comment>
<dbReference type="Pfam" id="PF01557">
    <property type="entry name" value="FAA_hydrolase"/>
    <property type="match status" value="1"/>
</dbReference>
<comment type="similarity">
    <text evidence="1">Belongs to the FAH family.</text>
</comment>
<evidence type="ECO:0000256" key="5">
    <source>
        <dbReference type="ARBA" id="ARBA00039040"/>
    </source>
</evidence>
<dbReference type="EC" id="4.1.1.112" evidence="2"/>
<evidence type="ECO:0000256" key="2">
    <source>
        <dbReference type="ARBA" id="ARBA00012947"/>
    </source>
</evidence>
<sequence length="219" mass="23899">MTGFNLRHFAQHGKKVVAVGRNYRDHCAELNNAVPTTPMLFMKPSSAYLTESSGPILIPRGCTDLHHEVELGVVIASECRDVSVDTAMSHVGGYALALDMTARDFQEKCKSKGQPWEIAKGFDTSLPVSRFITKEELPEPHNVVLWCKVNGEDRQRGNTREMVFNIPTLLSYISGIFTLQPGDLVLTGTPAGVGPVKAGDLISCGIADLLQCQFAVAQR</sequence>
<dbReference type="InterPro" id="IPR036663">
    <property type="entry name" value="Fumarylacetoacetase_C_sf"/>
</dbReference>
<dbReference type="GO" id="GO:0046872">
    <property type="term" value="F:metal ion binding"/>
    <property type="evidence" value="ECO:0007669"/>
    <property type="project" value="UniProtKB-KW"/>
</dbReference>
<evidence type="ECO:0000313" key="16">
    <source>
        <dbReference type="Proteomes" id="UP000694843"/>
    </source>
</evidence>
<dbReference type="GO" id="GO:0018773">
    <property type="term" value="F:acetylpyruvate hydrolase activity"/>
    <property type="evidence" value="ECO:0007669"/>
    <property type="project" value="TreeGrafter"/>
</dbReference>
<evidence type="ECO:0000256" key="8">
    <source>
        <dbReference type="ARBA" id="ARBA00044911"/>
    </source>
</evidence>
<dbReference type="Proteomes" id="UP000694843">
    <property type="component" value="Unplaced"/>
</dbReference>
<comment type="catalytic activity">
    <reaction evidence="11">
        <text>a 3-acylpyruvate + H2O = a carboxylate + pyruvate + H(+)</text>
        <dbReference type="Rhea" id="RHEA:19009"/>
        <dbReference type="ChEBI" id="CHEBI:15361"/>
        <dbReference type="ChEBI" id="CHEBI:15377"/>
        <dbReference type="ChEBI" id="CHEBI:15378"/>
        <dbReference type="ChEBI" id="CHEBI:29067"/>
        <dbReference type="ChEBI" id="CHEBI:57278"/>
        <dbReference type="EC" id="3.7.1.5"/>
    </reaction>
</comment>
<dbReference type="PANTHER" id="PTHR11820">
    <property type="entry name" value="ACYLPYRUVASE"/>
    <property type="match status" value="1"/>
</dbReference>
<evidence type="ECO:0000256" key="3">
    <source>
        <dbReference type="ARBA" id="ARBA00022723"/>
    </source>
</evidence>
<gene>
    <name evidence="17" type="primary">LOC125177528</name>
</gene>
<dbReference type="GeneID" id="125177528"/>
<reference evidence="17" key="1">
    <citation type="submission" date="2025-08" db="UniProtKB">
        <authorList>
            <consortium name="RefSeq"/>
        </authorList>
    </citation>
    <scope>IDENTIFICATION</scope>
    <source>
        <tissue evidence="17">Whole organism</tissue>
    </source>
</reference>
<evidence type="ECO:0000256" key="13">
    <source>
        <dbReference type="ARBA" id="ARBA00047973"/>
    </source>
</evidence>
<dbReference type="OrthoDB" id="411064at2759"/>
<name>A0A979FUE2_HYAAZ</name>
<evidence type="ECO:0000256" key="4">
    <source>
        <dbReference type="ARBA" id="ARBA00032305"/>
    </source>
</evidence>
<dbReference type="GO" id="GO:0050163">
    <property type="term" value="F:oxaloacetate tautomerase activity"/>
    <property type="evidence" value="ECO:0007669"/>
    <property type="project" value="UniProtKB-EC"/>
</dbReference>
<evidence type="ECO:0000256" key="9">
    <source>
        <dbReference type="ARBA" id="ARBA00044973"/>
    </source>
</evidence>
<dbReference type="PANTHER" id="PTHR11820:SF7">
    <property type="entry name" value="ACYLPYRUVASE FAHD1, MITOCHONDRIAL"/>
    <property type="match status" value="1"/>
</dbReference>
<dbReference type="FunFam" id="3.90.850.10:FF:000003">
    <property type="entry name" value="Fumarylacetoacetate hydrolase domain-containing 1"/>
    <property type="match status" value="1"/>
</dbReference>
<dbReference type="GO" id="GO:0047621">
    <property type="term" value="F:acylpyruvate hydrolase activity"/>
    <property type="evidence" value="ECO:0007669"/>
    <property type="project" value="UniProtKB-EC"/>
</dbReference>
<dbReference type="GO" id="GO:0008948">
    <property type="term" value="F:oxaloacetate decarboxylase activity"/>
    <property type="evidence" value="ECO:0007669"/>
    <property type="project" value="UniProtKB-EC"/>
</dbReference>
<dbReference type="EC" id="3.7.1.5" evidence="5"/>
<evidence type="ECO:0000256" key="6">
    <source>
        <dbReference type="ARBA" id="ARBA00042340"/>
    </source>
</evidence>
<evidence type="ECO:0000256" key="11">
    <source>
        <dbReference type="ARBA" id="ARBA00047858"/>
    </source>
</evidence>
<dbReference type="RefSeq" id="XP_047740839.1">
    <property type="nucleotide sequence ID" value="XM_047884883.1"/>
</dbReference>
<dbReference type="SUPFAM" id="SSF56529">
    <property type="entry name" value="FAH"/>
    <property type="match status" value="1"/>
</dbReference>
<keyword evidence="16" id="KW-1185">Reference proteome</keyword>
<feature type="domain" description="Fumarylacetoacetase-like C-terminal" evidence="15">
    <location>
        <begin position="15"/>
        <end position="216"/>
    </location>
</feature>
<dbReference type="EC" id="5.3.2.2" evidence="9"/>
<dbReference type="OMA" id="NCRKVIC"/>
<evidence type="ECO:0000313" key="17">
    <source>
        <dbReference type="RefSeq" id="XP_047740839.1"/>
    </source>
</evidence>
<evidence type="ECO:0000256" key="7">
    <source>
        <dbReference type="ARBA" id="ARBA00044830"/>
    </source>
</evidence>
<dbReference type="Gene3D" id="3.90.850.10">
    <property type="entry name" value="Fumarylacetoacetase-like, C-terminal domain"/>
    <property type="match status" value="1"/>
</dbReference>
<protein>
    <recommendedName>
        <fullName evidence="10">Oxaloacetate tautomerase FAHD1, mitochondrial</fullName>
        <ecNumber evidence="5">3.7.1.5</ecNumber>
        <ecNumber evidence="2">4.1.1.112</ecNumber>
        <ecNumber evidence="9">5.3.2.2</ecNumber>
    </recommendedName>
    <alternativeName>
        <fullName evidence="7">Acylpyruvase FAHD1</fullName>
    </alternativeName>
    <alternativeName>
        <fullName evidence="6">Fumarylacetoacetate hydrolase domain-containing protein 1</fullName>
    </alternativeName>
    <alternativeName>
        <fullName evidence="4">Oxaloacetate decarboxylase</fullName>
    </alternativeName>
</protein>
<comment type="catalytic activity">
    <reaction evidence="8">
        <text>oxaloacetate = enol-oxaloacetate</text>
        <dbReference type="Rhea" id="RHEA:16021"/>
        <dbReference type="ChEBI" id="CHEBI:16452"/>
        <dbReference type="ChEBI" id="CHEBI:17479"/>
        <dbReference type="EC" id="5.3.2.2"/>
    </reaction>
    <physiologicalReaction direction="right-to-left" evidence="8">
        <dbReference type="Rhea" id="RHEA:16023"/>
    </physiologicalReaction>
</comment>
<dbReference type="InterPro" id="IPR011234">
    <property type="entry name" value="Fumarylacetoacetase-like_C"/>
</dbReference>
<organism evidence="16 17">
    <name type="scientific">Hyalella azteca</name>
    <name type="common">Amphipod</name>
    <dbReference type="NCBI Taxonomy" id="294128"/>
    <lineage>
        <taxon>Eukaryota</taxon>
        <taxon>Metazoa</taxon>
        <taxon>Ecdysozoa</taxon>
        <taxon>Arthropoda</taxon>
        <taxon>Crustacea</taxon>
        <taxon>Multicrustacea</taxon>
        <taxon>Malacostraca</taxon>
        <taxon>Eumalacostraca</taxon>
        <taxon>Peracarida</taxon>
        <taxon>Amphipoda</taxon>
        <taxon>Senticaudata</taxon>
        <taxon>Talitrida</taxon>
        <taxon>Talitroidea</taxon>
        <taxon>Hyalellidae</taxon>
        <taxon>Hyalella</taxon>
    </lineage>
</organism>
<comment type="catalytic activity">
    <reaction evidence="12">
        <text>3-fumarylpyruvate + H2O = fumarate + pyruvate + H(+)</text>
        <dbReference type="Rhea" id="RHEA:26168"/>
        <dbReference type="ChEBI" id="CHEBI:15361"/>
        <dbReference type="ChEBI" id="CHEBI:15377"/>
        <dbReference type="ChEBI" id="CHEBI:15378"/>
        <dbReference type="ChEBI" id="CHEBI:16854"/>
        <dbReference type="ChEBI" id="CHEBI:29806"/>
    </reaction>
</comment>